<sequence>MGNHVGIICLEVTMGDDDHTAAPRQFELGPFAFDSGYTLPNAKLAYRTFGSLNSAKDNAVLFPHMYSGNSASLAGLIGEGRALDPSQYFIILPDQFGNGLSSSPSNTPAPFDRGQFPPVAISDDVRAQHRLVTEEFGITALHAVVGWSMGGQQTYEWAVRYPEAVRRAAVFAATARTSAHNKLFVDLHTELLRSDPAFADGFYTDPADVRLGLKRHAMAFTMTSTSARFFRDEMWRALGFASADDYGQGFMRGYYQVMDPNNLLCQAAKWRAGDVGLHTGGDLAAALGRITAKFVAVAFSDDMFAPVADHEADVAMIPGARLRVIDSPMGHFTMFGLLPEDAAAIDEVLAGLLKS</sequence>
<feature type="domain" description="AB hydrolase-1" evidence="1">
    <location>
        <begin position="59"/>
        <end position="333"/>
    </location>
</feature>
<dbReference type="EC" id="2.3.1.31" evidence="2"/>
<gene>
    <name evidence="2" type="ORF">J2S66_002618</name>
</gene>
<proteinExistence type="predicted"/>
<organism evidence="2 3">
    <name type="scientific">Saccharothrix longispora</name>
    <dbReference type="NCBI Taxonomy" id="33920"/>
    <lineage>
        <taxon>Bacteria</taxon>
        <taxon>Bacillati</taxon>
        <taxon>Actinomycetota</taxon>
        <taxon>Actinomycetes</taxon>
        <taxon>Pseudonocardiales</taxon>
        <taxon>Pseudonocardiaceae</taxon>
        <taxon>Saccharothrix</taxon>
    </lineage>
</organism>
<keyword evidence="3" id="KW-1185">Reference proteome</keyword>
<keyword evidence="2" id="KW-0012">Acyltransferase</keyword>
<dbReference type="PANTHER" id="PTHR32268:SF15">
    <property type="entry name" value="HOMOSERINE ACETYLTRANSFERASE FAMILY PROTEIN (AFU_ORTHOLOGUE AFUA_1G15350)"/>
    <property type="match status" value="1"/>
</dbReference>
<comment type="caution">
    <text evidence="2">The sequence shown here is derived from an EMBL/GenBank/DDBJ whole genome shotgun (WGS) entry which is preliminary data.</text>
</comment>
<dbReference type="SUPFAM" id="SSF53474">
    <property type="entry name" value="alpha/beta-Hydrolases"/>
    <property type="match status" value="1"/>
</dbReference>
<evidence type="ECO:0000259" key="1">
    <source>
        <dbReference type="Pfam" id="PF00561"/>
    </source>
</evidence>
<dbReference type="Pfam" id="PF00561">
    <property type="entry name" value="Abhydrolase_1"/>
    <property type="match status" value="1"/>
</dbReference>
<evidence type="ECO:0000313" key="3">
    <source>
        <dbReference type="Proteomes" id="UP001268819"/>
    </source>
</evidence>
<dbReference type="InterPro" id="IPR008220">
    <property type="entry name" value="HAT_MetX-like"/>
</dbReference>
<dbReference type="EMBL" id="JAVDSG010000001">
    <property type="protein sequence ID" value="MDR6594234.1"/>
    <property type="molecule type" value="Genomic_DNA"/>
</dbReference>
<keyword evidence="2" id="KW-0808">Transferase</keyword>
<dbReference type="Proteomes" id="UP001268819">
    <property type="component" value="Unassembled WGS sequence"/>
</dbReference>
<dbReference type="NCBIfam" id="NF005757">
    <property type="entry name" value="PRK07581.1"/>
    <property type="match status" value="1"/>
</dbReference>
<dbReference type="InterPro" id="IPR000073">
    <property type="entry name" value="AB_hydrolase_1"/>
</dbReference>
<evidence type="ECO:0000313" key="2">
    <source>
        <dbReference type="EMBL" id="MDR6594234.1"/>
    </source>
</evidence>
<protein>
    <submittedName>
        <fullName evidence="2">Homoserine O-acetyltransferase</fullName>
        <ecNumber evidence="2">2.3.1.31</ecNumber>
    </submittedName>
</protein>
<dbReference type="PIRSF" id="PIRSF000443">
    <property type="entry name" value="Homoser_Ac_trans"/>
    <property type="match status" value="1"/>
</dbReference>
<dbReference type="GO" id="GO:0004414">
    <property type="term" value="F:homoserine O-acetyltransferase activity"/>
    <property type="evidence" value="ECO:0007669"/>
    <property type="project" value="UniProtKB-EC"/>
</dbReference>
<name>A0ABU1PVP6_9PSEU</name>
<dbReference type="Gene3D" id="3.40.50.1820">
    <property type="entry name" value="alpha/beta hydrolase"/>
    <property type="match status" value="1"/>
</dbReference>
<reference evidence="2 3" key="1">
    <citation type="submission" date="2023-07" db="EMBL/GenBank/DDBJ databases">
        <title>Sequencing the genomes of 1000 actinobacteria strains.</title>
        <authorList>
            <person name="Klenk H.-P."/>
        </authorList>
    </citation>
    <scope>NUCLEOTIDE SEQUENCE [LARGE SCALE GENOMIC DNA]</scope>
    <source>
        <strain evidence="2 3">DSM 43749</strain>
    </source>
</reference>
<dbReference type="RefSeq" id="WP_310307234.1">
    <property type="nucleotide sequence ID" value="NZ_BAAAXB010000001.1"/>
</dbReference>
<accession>A0ABU1PVP6</accession>
<dbReference type="PANTHER" id="PTHR32268">
    <property type="entry name" value="HOMOSERINE O-ACETYLTRANSFERASE"/>
    <property type="match status" value="1"/>
</dbReference>
<dbReference type="InterPro" id="IPR029058">
    <property type="entry name" value="AB_hydrolase_fold"/>
</dbReference>